<dbReference type="OrthoDB" id="2138957at2759"/>
<dbReference type="RefSeq" id="XP_016608468.1">
    <property type="nucleotide sequence ID" value="XM_016757376.1"/>
</dbReference>
<dbReference type="VEuPathDB" id="FungiDB:SPPG_09219"/>
<feature type="region of interest" description="Disordered" evidence="1">
    <location>
        <begin position="41"/>
        <end position="75"/>
    </location>
</feature>
<protein>
    <submittedName>
        <fullName evidence="2">Uncharacterized protein</fullName>
    </submittedName>
</protein>
<evidence type="ECO:0000256" key="1">
    <source>
        <dbReference type="SAM" id="MobiDB-lite"/>
    </source>
</evidence>
<feature type="compositionally biased region" description="Pro residues" evidence="1">
    <location>
        <begin position="62"/>
        <end position="73"/>
    </location>
</feature>
<dbReference type="AlphaFoldDB" id="A0A0L0HHY3"/>
<gene>
    <name evidence="2" type="ORF">SPPG_09219</name>
</gene>
<dbReference type="InParanoid" id="A0A0L0HHY3"/>
<reference evidence="2 3" key="1">
    <citation type="submission" date="2009-08" db="EMBL/GenBank/DDBJ databases">
        <title>The Genome Sequence of Spizellomyces punctatus strain DAOM BR117.</title>
        <authorList>
            <consortium name="The Broad Institute Genome Sequencing Platform"/>
            <person name="Russ C."/>
            <person name="Cuomo C."/>
            <person name="Shea T."/>
            <person name="Young S.K."/>
            <person name="Zeng Q."/>
            <person name="Koehrsen M."/>
            <person name="Haas B."/>
            <person name="Borodovsky M."/>
            <person name="Guigo R."/>
            <person name="Alvarado L."/>
            <person name="Berlin A."/>
            <person name="Bochicchio J."/>
            <person name="Borenstein D."/>
            <person name="Chapman S."/>
            <person name="Chen Z."/>
            <person name="Engels R."/>
            <person name="Freedman E."/>
            <person name="Gellesch M."/>
            <person name="Goldberg J."/>
            <person name="Griggs A."/>
            <person name="Gujja S."/>
            <person name="Heiman D."/>
            <person name="Hepburn T."/>
            <person name="Howarth C."/>
            <person name="Jen D."/>
            <person name="Larson L."/>
            <person name="Lewis B."/>
            <person name="Mehta T."/>
            <person name="Park D."/>
            <person name="Pearson M."/>
            <person name="Roberts A."/>
            <person name="Saif S."/>
            <person name="Shenoy N."/>
            <person name="Sisk P."/>
            <person name="Stolte C."/>
            <person name="Sykes S."/>
            <person name="Thomson T."/>
            <person name="Walk T."/>
            <person name="White J."/>
            <person name="Yandava C."/>
            <person name="Burger G."/>
            <person name="Gray M.W."/>
            <person name="Holland P.W.H."/>
            <person name="King N."/>
            <person name="Lang F.B.F."/>
            <person name="Roger A.J."/>
            <person name="Ruiz-Trillo I."/>
            <person name="Lander E."/>
            <person name="Nusbaum C."/>
        </authorList>
    </citation>
    <scope>NUCLEOTIDE SEQUENCE [LARGE SCALE GENOMIC DNA]</scope>
    <source>
        <strain evidence="2 3">DAOM BR117</strain>
    </source>
</reference>
<evidence type="ECO:0000313" key="3">
    <source>
        <dbReference type="Proteomes" id="UP000053201"/>
    </source>
</evidence>
<name>A0A0L0HHY3_SPIPD</name>
<dbReference type="Proteomes" id="UP000053201">
    <property type="component" value="Unassembled WGS sequence"/>
</dbReference>
<dbReference type="GeneID" id="27692344"/>
<keyword evidence="3" id="KW-1185">Reference proteome</keyword>
<sequence length="222" mass="24923">MPVRAFVAQGGVGAERALTTALPVVSSTLEIAGPPRAVGRVRSHASQQHQHLGSPRIRKFQPPTPRRLPPPEPQRAKPLQLLQARPQHQDLPEPKPGFLFPRKRPKYYTLGFAPDFGVMSEGTKPHWNVNNATETTLWEKYGKEWCGLEVEVIDPANPSRKFILRIVDAFNWPGMKKGDIDTMIVAWERLAGRPAVNKLDVAQWRLTGTRNPQYAFKGRGDT</sequence>
<dbReference type="EMBL" id="KQ257456">
    <property type="protein sequence ID" value="KND00429.1"/>
    <property type="molecule type" value="Genomic_DNA"/>
</dbReference>
<proteinExistence type="predicted"/>
<evidence type="ECO:0000313" key="2">
    <source>
        <dbReference type="EMBL" id="KND00429.1"/>
    </source>
</evidence>
<organism evidence="2 3">
    <name type="scientific">Spizellomyces punctatus (strain DAOM BR117)</name>
    <dbReference type="NCBI Taxonomy" id="645134"/>
    <lineage>
        <taxon>Eukaryota</taxon>
        <taxon>Fungi</taxon>
        <taxon>Fungi incertae sedis</taxon>
        <taxon>Chytridiomycota</taxon>
        <taxon>Chytridiomycota incertae sedis</taxon>
        <taxon>Chytridiomycetes</taxon>
        <taxon>Spizellomycetales</taxon>
        <taxon>Spizellomycetaceae</taxon>
        <taxon>Spizellomyces</taxon>
    </lineage>
</organism>
<accession>A0A0L0HHY3</accession>